<dbReference type="Proteomes" id="UP000607653">
    <property type="component" value="Unassembled WGS sequence"/>
</dbReference>
<dbReference type="EMBL" id="DUZY01000001">
    <property type="protein sequence ID" value="DAD24287.1"/>
    <property type="molecule type" value="Genomic_DNA"/>
</dbReference>
<organism evidence="1 2">
    <name type="scientific">Nelumbo nucifera</name>
    <name type="common">Sacred lotus</name>
    <dbReference type="NCBI Taxonomy" id="4432"/>
    <lineage>
        <taxon>Eukaryota</taxon>
        <taxon>Viridiplantae</taxon>
        <taxon>Streptophyta</taxon>
        <taxon>Embryophyta</taxon>
        <taxon>Tracheophyta</taxon>
        <taxon>Spermatophyta</taxon>
        <taxon>Magnoliopsida</taxon>
        <taxon>Proteales</taxon>
        <taxon>Nelumbonaceae</taxon>
        <taxon>Nelumbo</taxon>
    </lineage>
</organism>
<proteinExistence type="predicted"/>
<reference evidence="1 2" key="1">
    <citation type="journal article" date="2020" name="Mol. Biol. Evol.">
        <title>Distinct Expression and Methylation Patterns for Genes with Different Fates following a Single Whole-Genome Duplication in Flowering Plants.</title>
        <authorList>
            <person name="Shi T."/>
            <person name="Rahmani R.S."/>
            <person name="Gugger P.F."/>
            <person name="Wang M."/>
            <person name="Li H."/>
            <person name="Zhang Y."/>
            <person name="Li Z."/>
            <person name="Wang Q."/>
            <person name="Van de Peer Y."/>
            <person name="Marchal K."/>
            <person name="Chen J."/>
        </authorList>
    </citation>
    <scope>NUCLEOTIDE SEQUENCE [LARGE SCALE GENOMIC DNA]</scope>
    <source>
        <tissue evidence="1">Leaf</tissue>
    </source>
</reference>
<sequence>MAQRCLSRVIHLKACKCHIVADNSIWLEEQSIFSKENLNLTN</sequence>
<keyword evidence="2" id="KW-1185">Reference proteome</keyword>
<gene>
    <name evidence="1" type="ORF">HUJ06_025751</name>
</gene>
<evidence type="ECO:0000313" key="2">
    <source>
        <dbReference type="Proteomes" id="UP000607653"/>
    </source>
</evidence>
<accession>A0A822XVC6</accession>
<evidence type="ECO:0000313" key="1">
    <source>
        <dbReference type="EMBL" id="DAD24287.1"/>
    </source>
</evidence>
<name>A0A822XVC6_NELNU</name>
<protein>
    <submittedName>
        <fullName evidence="1">Uncharacterized protein</fullName>
    </submittedName>
</protein>
<comment type="caution">
    <text evidence="1">The sequence shown here is derived from an EMBL/GenBank/DDBJ whole genome shotgun (WGS) entry which is preliminary data.</text>
</comment>
<dbReference type="AlphaFoldDB" id="A0A822XVC6"/>